<sequence length="114" mass="12640">MSDHDLLLGDTITAIVADDSEVLVQLVADGIMWRGTPVTGASWARSLPCRDGRRPPLRDRLAVSGYLHLDRASYRLGERWAPAGRVRLRLDSVSAWWLRGVAEHAPAEERVGRA</sequence>
<dbReference type="eggNOG" id="ENOG5031M37">
    <property type="taxonomic scope" value="Bacteria"/>
</dbReference>
<proteinExistence type="predicted"/>
<reference evidence="2" key="1">
    <citation type="submission" date="2016-10" db="EMBL/GenBank/DDBJ databases">
        <authorList>
            <person name="Varghese N."/>
        </authorList>
    </citation>
    <scope>NUCLEOTIDE SEQUENCE [LARGE SCALE GENOMIC DNA]</scope>
    <source>
        <strain evidence="2">DSM 45096 / BCRC 16803 / CGMCC 4.1857 / CIP 109030 / JCM 12277 / KCTC 19219 / NBRC 100920 / 33214</strain>
    </source>
</reference>
<organism evidence="1 2">
    <name type="scientific">Streptacidiphilus jiangxiensis</name>
    <dbReference type="NCBI Taxonomy" id="235985"/>
    <lineage>
        <taxon>Bacteria</taxon>
        <taxon>Bacillati</taxon>
        <taxon>Actinomycetota</taxon>
        <taxon>Actinomycetes</taxon>
        <taxon>Kitasatosporales</taxon>
        <taxon>Streptomycetaceae</taxon>
        <taxon>Streptacidiphilus</taxon>
    </lineage>
</organism>
<dbReference type="Proteomes" id="UP000183015">
    <property type="component" value="Unassembled WGS sequence"/>
</dbReference>
<evidence type="ECO:0000313" key="2">
    <source>
        <dbReference type="Proteomes" id="UP000183015"/>
    </source>
</evidence>
<gene>
    <name evidence="1" type="ORF">SAMN05414137_1349</name>
</gene>
<dbReference type="OrthoDB" id="3854836at2"/>
<accession>A0A1H7ZBR5</accession>
<dbReference type="AlphaFoldDB" id="A0A1H7ZBR5"/>
<keyword evidence="2" id="KW-1185">Reference proteome</keyword>
<name>A0A1H7ZBR5_STRJI</name>
<evidence type="ECO:0000313" key="1">
    <source>
        <dbReference type="EMBL" id="SEM55671.1"/>
    </source>
</evidence>
<dbReference type="RefSeq" id="WP_042442633.1">
    <property type="nucleotide sequence ID" value="NZ_BBPN01000003.1"/>
</dbReference>
<dbReference type="EMBL" id="FOAZ01000034">
    <property type="protein sequence ID" value="SEM55671.1"/>
    <property type="molecule type" value="Genomic_DNA"/>
</dbReference>
<protein>
    <submittedName>
        <fullName evidence="1">Uncharacterized protein</fullName>
    </submittedName>
</protein>
<dbReference type="STRING" id="235985.SAMN05414137_1349"/>